<dbReference type="EMBL" id="LAPT01000122">
    <property type="protein sequence ID" value="PXF29192.1"/>
    <property type="molecule type" value="Genomic_DNA"/>
</dbReference>
<dbReference type="InterPro" id="IPR018313">
    <property type="entry name" value="SBP_3_CS"/>
</dbReference>
<feature type="signal peptide" evidence="5">
    <location>
        <begin position="1"/>
        <end position="21"/>
    </location>
</feature>
<evidence type="ECO:0000313" key="8">
    <source>
        <dbReference type="EMBL" id="PXF29192.1"/>
    </source>
</evidence>
<organism evidence="8 9">
    <name type="scientific">Pokkaliibacter plantistimulans</name>
    <dbReference type="NCBI Taxonomy" id="1635171"/>
    <lineage>
        <taxon>Bacteria</taxon>
        <taxon>Pseudomonadati</taxon>
        <taxon>Pseudomonadota</taxon>
        <taxon>Gammaproteobacteria</taxon>
        <taxon>Oceanospirillales</taxon>
        <taxon>Balneatrichaceae</taxon>
        <taxon>Pokkaliibacter</taxon>
    </lineage>
</organism>
<dbReference type="InterPro" id="IPR001320">
    <property type="entry name" value="Iontro_rcpt_C"/>
</dbReference>
<accession>A0ABX5LSJ7</accession>
<feature type="domain" description="Solute-binding protein family 3/N-terminal" evidence="6">
    <location>
        <begin position="33"/>
        <end position="256"/>
    </location>
</feature>
<comment type="caution">
    <text evidence="8">The sequence shown here is derived from an EMBL/GenBank/DDBJ whole genome shotgun (WGS) entry which is preliminary data.</text>
</comment>
<feature type="domain" description="Ionotropic glutamate receptor C-terminal" evidence="7">
    <location>
        <begin position="33"/>
        <end position="255"/>
    </location>
</feature>
<protein>
    <submittedName>
        <fullName evidence="8">Amino acid ABC transporter substrate-binding protein</fullName>
    </submittedName>
</protein>
<dbReference type="SUPFAM" id="SSF53850">
    <property type="entry name" value="Periplasmic binding protein-like II"/>
    <property type="match status" value="1"/>
</dbReference>
<dbReference type="Gene3D" id="3.40.190.10">
    <property type="entry name" value="Periplasmic binding protein-like II"/>
    <property type="match status" value="2"/>
</dbReference>
<dbReference type="RefSeq" id="WP_110189435.1">
    <property type="nucleotide sequence ID" value="NZ_CP177354.1"/>
</dbReference>
<evidence type="ECO:0000256" key="2">
    <source>
        <dbReference type="ARBA" id="ARBA00010333"/>
    </source>
</evidence>
<dbReference type="SMART" id="SM00079">
    <property type="entry name" value="PBPe"/>
    <property type="match status" value="1"/>
</dbReference>
<name>A0ABX5LSJ7_9GAMM</name>
<evidence type="ECO:0000259" key="7">
    <source>
        <dbReference type="SMART" id="SM00079"/>
    </source>
</evidence>
<dbReference type="Proteomes" id="UP000248090">
    <property type="component" value="Unassembled WGS sequence"/>
</dbReference>
<dbReference type="InterPro" id="IPR001638">
    <property type="entry name" value="Solute-binding_3/MltF_N"/>
</dbReference>
<evidence type="ECO:0000313" key="9">
    <source>
        <dbReference type="Proteomes" id="UP000248090"/>
    </source>
</evidence>
<dbReference type="CDD" id="cd13629">
    <property type="entry name" value="PBP2_Dsm1740"/>
    <property type="match status" value="1"/>
</dbReference>
<reference evidence="8 9" key="1">
    <citation type="submission" date="2015-03" db="EMBL/GenBank/DDBJ databases">
        <authorList>
            <person name="Krishnan R."/>
            <person name="Midha S."/>
            <person name="Patil P.B."/>
            <person name="Rameshkumar N."/>
        </authorList>
    </citation>
    <scope>NUCLEOTIDE SEQUENCE [LARGE SCALE GENOMIC DNA]</scope>
    <source>
        <strain evidence="8 9">L1E11</strain>
    </source>
</reference>
<dbReference type="PANTHER" id="PTHR35936">
    <property type="entry name" value="MEMBRANE-BOUND LYTIC MUREIN TRANSGLYCOSYLASE F"/>
    <property type="match status" value="1"/>
</dbReference>
<comment type="similarity">
    <text evidence="2 4">Belongs to the bacterial solute-binding protein 3 family.</text>
</comment>
<sequence length="263" mass="29550">MKKLFLLACLLFSTLLSQAYAASTLDDIVQRGELRIGVDAGYVPFAMQNKNGDIVGFDIDLARTMAKAMGVRLTVVNTAWDGIIPALLTNKIDLIMDGMTITSERNLQVNFTQPYMVIGQSLLLRPDLADKIHSYKDLNDGKYKIATKLGATSEYAAKRYLPNAELRLFDTEAEAVLEVINGNADAFVYDLPYNAIYVQQNKGKLVHLDQPFTYEPLGIALRRGDVDTLNFLDNFLSQIKGDGSFDRLYQKWFESDSWLKQVQ</sequence>
<dbReference type="PROSITE" id="PS01039">
    <property type="entry name" value="SBP_BACTERIAL_3"/>
    <property type="match status" value="1"/>
</dbReference>
<proteinExistence type="inferred from homology"/>
<dbReference type="PANTHER" id="PTHR35936:SF38">
    <property type="entry name" value="GLUTAMINE-BINDING PERIPLASMIC PROTEIN"/>
    <property type="match status" value="1"/>
</dbReference>
<evidence type="ECO:0000256" key="3">
    <source>
        <dbReference type="ARBA" id="ARBA00022729"/>
    </source>
</evidence>
<evidence type="ECO:0000256" key="1">
    <source>
        <dbReference type="ARBA" id="ARBA00004196"/>
    </source>
</evidence>
<feature type="chain" id="PRO_5045619114" evidence="5">
    <location>
        <begin position="22"/>
        <end position="263"/>
    </location>
</feature>
<evidence type="ECO:0000256" key="5">
    <source>
        <dbReference type="SAM" id="SignalP"/>
    </source>
</evidence>
<evidence type="ECO:0000259" key="6">
    <source>
        <dbReference type="SMART" id="SM00062"/>
    </source>
</evidence>
<comment type="subcellular location">
    <subcellularLocation>
        <location evidence="1">Cell envelope</location>
    </subcellularLocation>
</comment>
<dbReference type="Pfam" id="PF00497">
    <property type="entry name" value="SBP_bac_3"/>
    <property type="match status" value="1"/>
</dbReference>
<dbReference type="SMART" id="SM00062">
    <property type="entry name" value="PBPb"/>
    <property type="match status" value="1"/>
</dbReference>
<keyword evidence="9" id="KW-1185">Reference proteome</keyword>
<gene>
    <name evidence="8" type="ORF">WH50_22180</name>
</gene>
<keyword evidence="3 5" id="KW-0732">Signal</keyword>
<evidence type="ECO:0000256" key="4">
    <source>
        <dbReference type="RuleBase" id="RU003744"/>
    </source>
</evidence>